<name>A0A931F7U2_9FIRM</name>
<dbReference type="AlphaFoldDB" id="A0A931F7U2"/>
<gene>
    <name evidence="1" type="ORF">I0Q91_08105</name>
</gene>
<accession>A0A931F7U2</accession>
<proteinExistence type="predicted"/>
<organism evidence="1 2">
    <name type="scientific">Halonatronomonas betaini</name>
    <dbReference type="NCBI Taxonomy" id="2778430"/>
    <lineage>
        <taxon>Bacteria</taxon>
        <taxon>Bacillati</taxon>
        <taxon>Bacillota</taxon>
        <taxon>Clostridia</taxon>
        <taxon>Halanaerobiales</taxon>
        <taxon>Halarsenatibacteraceae</taxon>
        <taxon>Halonatronomonas</taxon>
    </lineage>
</organism>
<sequence length="258" mass="29741">MPAWFRCEQCEEKYYTASSREASKFSDECEKCGGDLQEILWDVPELIERETIVDFHLTENQLTSIYQGKVLSLNSDEIGLHVYSNKSNNLLNELATCYLSFSRSKRPKGRFYFNSQILGFYDHDDHQVVIKTPEFLVRREERSSPRFELETTVKYRIADDFGKLMAISDDNYNIGETRDISKKGLLLVDNLGLSVVNDKYIDLMIEYDDYKISTIGNIARVNSIDQSGDKKALGVKFLRRNVDTLKIIDELGLKKVAN</sequence>
<comment type="caution">
    <text evidence="1">The sequence shown here is derived from an EMBL/GenBank/DDBJ whole genome shotgun (WGS) entry which is preliminary data.</text>
</comment>
<evidence type="ECO:0000313" key="2">
    <source>
        <dbReference type="Proteomes" id="UP000621436"/>
    </source>
</evidence>
<dbReference type="RefSeq" id="WP_270453967.1">
    <property type="nucleotide sequence ID" value="NZ_JADPIE010000004.1"/>
</dbReference>
<dbReference type="Proteomes" id="UP000621436">
    <property type="component" value="Unassembled WGS sequence"/>
</dbReference>
<protein>
    <submittedName>
        <fullName evidence="1">PilZ domain-containing protein</fullName>
    </submittedName>
</protein>
<reference evidence="1" key="1">
    <citation type="submission" date="2020-11" db="EMBL/GenBank/DDBJ databases">
        <title>Halonatronomonas betainensis gen. nov., sp. nov. a novel haloalkaliphilic representative of the family Halanaerobiacae capable of betaine degradation.</title>
        <authorList>
            <person name="Boltyanskaya Y."/>
            <person name="Kevbrin V."/>
            <person name="Detkova E."/>
            <person name="Grouzdev D.S."/>
            <person name="Koziaeva V."/>
            <person name="Zhilina T."/>
        </authorList>
    </citation>
    <scope>NUCLEOTIDE SEQUENCE</scope>
    <source>
        <strain evidence="1">Z-7014</strain>
    </source>
</reference>
<evidence type="ECO:0000313" key="1">
    <source>
        <dbReference type="EMBL" id="MBF8437036.1"/>
    </source>
</evidence>
<dbReference type="EMBL" id="JADPIE010000004">
    <property type="protein sequence ID" value="MBF8437036.1"/>
    <property type="molecule type" value="Genomic_DNA"/>
</dbReference>
<keyword evidence="2" id="KW-1185">Reference proteome</keyword>